<protein>
    <submittedName>
        <fullName evidence="1">Uncharacterized protein</fullName>
    </submittedName>
</protein>
<name>A0A1V9GCX6_9BACT</name>
<proteinExistence type="predicted"/>
<gene>
    <name evidence="1" type="ORF">A4R26_01570</name>
</gene>
<comment type="caution">
    <text evidence="1">The sequence shown here is derived from an EMBL/GenBank/DDBJ whole genome shotgun (WGS) entry which is preliminary data.</text>
</comment>
<reference evidence="2" key="1">
    <citation type="submission" date="2016-04" db="EMBL/GenBank/DDBJ databases">
        <authorList>
            <person name="Chen L."/>
            <person name="Zhuang W."/>
            <person name="Wang G."/>
        </authorList>
    </citation>
    <scope>NUCLEOTIDE SEQUENCE [LARGE SCALE GENOMIC DNA]</scope>
    <source>
        <strain evidence="2">208</strain>
    </source>
</reference>
<dbReference type="STRING" id="550983.A4R26_01570"/>
<evidence type="ECO:0000313" key="1">
    <source>
        <dbReference type="EMBL" id="OQP68519.1"/>
    </source>
</evidence>
<evidence type="ECO:0000313" key="2">
    <source>
        <dbReference type="Proteomes" id="UP000192276"/>
    </source>
</evidence>
<sequence>MLNAGTQNAERLTQNNRQLYYLYLETCNLYLKPAPCNRQPIKKASRISGDRFCLLWILIEKVTQLFKHKRA</sequence>
<organism evidence="1 2">
    <name type="scientific">Niastella populi</name>
    <dbReference type="NCBI Taxonomy" id="550983"/>
    <lineage>
        <taxon>Bacteria</taxon>
        <taxon>Pseudomonadati</taxon>
        <taxon>Bacteroidota</taxon>
        <taxon>Chitinophagia</taxon>
        <taxon>Chitinophagales</taxon>
        <taxon>Chitinophagaceae</taxon>
        <taxon>Niastella</taxon>
    </lineage>
</organism>
<keyword evidence="2" id="KW-1185">Reference proteome</keyword>
<dbReference type="AlphaFoldDB" id="A0A1V9GCX6"/>
<dbReference type="EMBL" id="LWBP01000001">
    <property type="protein sequence ID" value="OQP68519.1"/>
    <property type="molecule type" value="Genomic_DNA"/>
</dbReference>
<accession>A0A1V9GCX6</accession>
<dbReference type="Proteomes" id="UP000192276">
    <property type="component" value="Unassembled WGS sequence"/>
</dbReference>